<accession>A2SSM1</accession>
<keyword evidence="2" id="KW-1185">Reference proteome</keyword>
<dbReference type="HOGENOM" id="CLU_2243872_0_0_2"/>
<evidence type="ECO:0000313" key="1">
    <source>
        <dbReference type="EMBL" id="ABN07327.1"/>
    </source>
</evidence>
<name>A2SSM1_METLZ</name>
<proteinExistence type="predicted"/>
<sequence>MFTYCRMDSYALRLEILRFYRAYAYTEGHSHVCSCGHLANKFCVPEVDLDREVDYLKRKGYLGGSYVYGTRPADGEYRITKQGNDFLDGKNCPNEGRIAFRRII</sequence>
<evidence type="ECO:0000313" key="2">
    <source>
        <dbReference type="Proteomes" id="UP000000365"/>
    </source>
</evidence>
<organism evidence="1 2">
    <name type="scientific">Methanocorpusculum labreanum (strain ATCC 43576 / DSM 4855 / Z)</name>
    <dbReference type="NCBI Taxonomy" id="410358"/>
    <lineage>
        <taxon>Archaea</taxon>
        <taxon>Methanobacteriati</taxon>
        <taxon>Methanobacteriota</taxon>
        <taxon>Stenosarchaea group</taxon>
        <taxon>Methanomicrobia</taxon>
        <taxon>Methanomicrobiales</taxon>
        <taxon>Methanocorpusculaceae</taxon>
        <taxon>Methanocorpusculum</taxon>
    </lineage>
</organism>
<dbReference type="KEGG" id="mla:Mlab_1158"/>
<gene>
    <name evidence="1" type="ordered locus">Mlab_1158</name>
</gene>
<dbReference type="EMBL" id="CP000559">
    <property type="protein sequence ID" value="ABN07327.1"/>
    <property type="molecule type" value="Genomic_DNA"/>
</dbReference>
<dbReference type="AlphaFoldDB" id="A2SSM1"/>
<dbReference type="STRING" id="410358.Mlab_1158"/>
<reference evidence="1 2" key="1">
    <citation type="journal article" date="2009" name="Stand. Genomic Sci.">
        <title>Complete genome sequence of Methanocorpusculum labreanum type strain Z.</title>
        <authorList>
            <person name="Anderson I.J."/>
            <person name="Sieprawska-Lupa M."/>
            <person name="Goltsman E."/>
            <person name="Lapidus A."/>
            <person name="Copeland A."/>
            <person name="Glavina Del Rio T."/>
            <person name="Tice H."/>
            <person name="Dalin E."/>
            <person name="Barry K."/>
            <person name="Pitluck S."/>
            <person name="Hauser L."/>
            <person name="Land M."/>
            <person name="Lucas S."/>
            <person name="Richardson P."/>
            <person name="Whitman W.B."/>
            <person name="Kyrpides N.C."/>
        </authorList>
    </citation>
    <scope>NUCLEOTIDE SEQUENCE [LARGE SCALE GENOMIC DNA]</scope>
    <source>
        <strain evidence="2">ATCC 43576 / DSM 4855 / Z</strain>
    </source>
</reference>
<protein>
    <submittedName>
        <fullName evidence="1">Uncharacterized protein</fullName>
    </submittedName>
</protein>
<dbReference type="Proteomes" id="UP000000365">
    <property type="component" value="Chromosome"/>
</dbReference>